<organism evidence="1 2">
    <name type="scientific">Oceanobacillus limi</name>
    <dbReference type="NCBI Taxonomy" id="930131"/>
    <lineage>
        <taxon>Bacteria</taxon>
        <taxon>Bacillati</taxon>
        <taxon>Bacillota</taxon>
        <taxon>Bacilli</taxon>
        <taxon>Bacillales</taxon>
        <taxon>Bacillaceae</taxon>
        <taxon>Oceanobacillus</taxon>
    </lineage>
</organism>
<dbReference type="Proteomes" id="UP000198618">
    <property type="component" value="Unassembled WGS sequence"/>
</dbReference>
<reference evidence="1 2" key="1">
    <citation type="submission" date="2016-10" db="EMBL/GenBank/DDBJ databases">
        <authorList>
            <person name="de Groot N.N."/>
        </authorList>
    </citation>
    <scope>NUCLEOTIDE SEQUENCE [LARGE SCALE GENOMIC DNA]</scope>
    <source>
        <strain evidence="1 2">IBRC-M 10780</strain>
    </source>
</reference>
<dbReference type="AlphaFoldDB" id="A0A1I0EDQ7"/>
<evidence type="ECO:0000313" key="1">
    <source>
        <dbReference type="EMBL" id="SET43288.1"/>
    </source>
</evidence>
<keyword evidence="2" id="KW-1185">Reference proteome</keyword>
<dbReference type="STRING" id="930131.SAMN05216389_11157"/>
<dbReference type="OrthoDB" id="2936090at2"/>
<dbReference type="EMBL" id="FOHE01000011">
    <property type="protein sequence ID" value="SET43288.1"/>
    <property type="molecule type" value="Genomic_DNA"/>
</dbReference>
<protein>
    <submittedName>
        <fullName evidence="1">Uncharacterized protein</fullName>
    </submittedName>
</protein>
<gene>
    <name evidence="1" type="ORF">SAMN05216389_11157</name>
</gene>
<name>A0A1I0EDQ7_9BACI</name>
<evidence type="ECO:0000313" key="2">
    <source>
        <dbReference type="Proteomes" id="UP000198618"/>
    </source>
</evidence>
<sequence>MSEKVALPKEVAEVIEHLRSLPYYSDDKILEVTVDPADEWVGAKTDALNGVDTMTLASALVNGYTVEQTPHEKLRNYYEANDWLQDSEEMSSTERQRSLGCRQGVRKTLHILGIIVEGINDTTDAK</sequence>
<dbReference type="RefSeq" id="WP_090870364.1">
    <property type="nucleotide sequence ID" value="NZ_FOHE01000011.1"/>
</dbReference>
<accession>A0A1I0EDQ7</accession>
<proteinExistence type="predicted"/>